<dbReference type="AlphaFoldDB" id="A0A9P7MN23"/>
<sequence length="89" mass="10288">MATGKRVRRKRELVATVSNRNRTQKAEVRKLWMAVVAAEIRGLGVDTGQGILDWNCTSLFSRFGKNQEELIQMVRSWPYSLSRQAMKLY</sequence>
<comment type="caution">
    <text evidence="1">The sequence shown here is derived from an EMBL/GenBank/DDBJ whole genome shotgun (WGS) entry which is preliminary data.</text>
</comment>
<organism evidence="1 2">
    <name type="scientific">Claviceps arundinis</name>
    <dbReference type="NCBI Taxonomy" id="1623583"/>
    <lineage>
        <taxon>Eukaryota</taxon>
        <taxon>Fungi</taxon>
        <taxon>Dikarya</taxon>
        <taxon>Ascomycota</taxon>
        <taxon>Pezizomycotina</taxon>
        <taxon>Sordariomycetes</taxon>
        <taxon>Hypocreomycetidae</taxon>
        <taxon>Hypocreales</taxon>
        <taxon>Clavicipitaceae</taxon>
        <taxon>Claviceps</taxon>
    </lineage>
</organism>
<gene>
    <name evidence="1" type="ORF">E4U56_003375</name>
</gene>
<evidence type="ECO:0000313" key="2">
    <source>
        <dbReference type="Proteomes" id="UP000784919"/>
    </source>
</evidence>
<reference evidence="1" key="1">
    <citation type="journal article" date="2020" name="bioRxiv">
        <title>Whole genome comparisons of ergot fungi reveals the divergence and evolution of species within the genus Claviceps are the result of varying mechanisms driving genome evolution and host range expansion.</title>
        <authorList>
            <person name="Wyka S.A."/>
            <person name="Mondo S.J."/>
            <person name="Liu M."/>
            <person name="Dettman J."/>
            <person name="Nalam V."/>
            <person name="Broders K.D."/>
        </authorList>
    </citation>
    <scope>NUCLEOTIDE SEQUENCE</scope>
    <source>
        <strain evidence="1">CCC 1102</strain>
    </source>
</reference>
<name>A0A9P7MN23_9HYPO</name>
<evidence type="ECO:0000313" key="1">
    <source>
        <dbReference type="EMBL" id="KAG5962500.1"/>
    </source>
</evidence>
<protein>
    <submittedName>
        <fullName evidence="1">Uncharacterized protein</fullName>
    </submittedName>
</protein>
<dbReference type="EMBL" id="SRPS01000220">
    <property type="protein sequence ID" value="KAG5962500.1"/>
    <property type="molecule type" value="Genomic_DNA"/>
</dbReference>
<proteinExistence type="predicted"/>
<accession>A0A9P7MN23</accession>
<dbReference type="Proteomes" id="UP000784919">
    <property type="component" value="Unassembled WGS sequence"/>
</dbReference>